<accession>A0A6J4JJ68</accession>
<protein>
    <recommendedName>
        <fullName evidence="3">PEP-CTERM protein-sorting domain-containing protein</fullName>
    </recommendedName>
</protein>
<evidence type="ECO:0000256" key="1">
    <source>
        <dbReference type="SAM" id="SignalP"/>
    </source>
</evidence>
<gene>
    <name evidence="2" type="ORF">AVDCRST_MAG63-3573</name>
</gene>
<reference evidence="2" key="1">
    <citation type="submission" date="2020-02" db="EMBL/GenBank/DDBJ databases">
        <authorList>
            <person name="Meier V. D."/>
        </authorList>
    </citation>
    <scope>NUCLEOTIDE SEQUENCE</scope>
    <source>
        <strain evidence="2">AVDCRST_MAG63</strain>
    </source>
</reference>
<dbReference type="EMBL" id="CADCTO010000472">
    <property type="protein sequence ID" value="CAA9280879.1"/>
    <property type="molecule type" value="Genomic_DNA"/>
</dbReference>
<evidence type="ECO:0000313" key="2">
    <source>
        <dbReference type="EMBL" id="CAA9280879.1"/>
    </source>
</evidence>
<feature type="signal peptide" evidence="1">
    <location>
        <begin position="1"/>
        <end position="28"/>
    </location>
</feature>
<evidence type="ECO:0008006" key="3">
    <source>
        <dbReference type="Google" id="ProtNLM"/>
    </source>
</evidence>
<sequence>MEVNHKHAPAVVAGLALFCLAAAAPARAQVTFTLGNSPQQPGQENVLLNTGQTGSTIFGELNQSGTPVGFSSITDILTAPSNGQARVEAVDTILNNVSIFVPDGSFTTLIANPFLGGRPNLAGGPLTIFVETSAGNQTFLPTLGNGQNFFTLVADEDVTIDRVTLTSATGFNDLRQVRLSVAEPDGPGGEAIPEPGTCALLASTLLPLTGAVLRRRRGA</sequence>
<proteinExistence type="predicted"/>
<name>A0A6J4JJ68_9BACT</name>
<dbReference type="AlphaFoldDB" id="A0A6J4JJ68"/>
<feature type="chain" id="PRO_5026868921" description="PEP-CTERM protein-sorting domain-containing protein" evidence="1">
    <location>
        <begin position="29"/>
        <end position="219"/>
    </location>
</feature>
<organism evidence="2">
    <name type="scientific">uncultured Armatimonadetes bacterium</name>
    <dbReference type="NCBI Taxonomy" id="157466"/>
    <lineage>
        <taxon>Bacteria</taxon>
        <taxon>Bacillati</taxon>
        <taxon>Armatimonadota</taxon>
        <taxon>environmental samples</taxon>
    </lineage>
</organism>
<keyword evidence="1" id="KW-0732">Signal</keyword>